<name>A0A183UAK5_TOXCA</name>
<evidence type="ECO:0000313" key="4">
    <source>
        <dbReference type="WBParaSite" id="TCNE_0000552501-mRNA-1"/>
    </source>
</evidence>
<organism evidence="3 4">
    <name type="scientific">Toxocara canis</name>
    <name type="common">Canine roundworm</name>
    <dbReference type="NCBI Taxonomy" id="6265"/>
    <lineage>
        <taxon>Eukaryota</taxon>
        <taxon>Metazoa</taxon>
        <taxon>Ecdysozoa</taxon>
        <taxon>Nematoda</taxon>
        <taxon>Chromadorea</taxon>
        <taxon>Rhabditida</taxon>
        <taxon>Spirurina</taxon>
        <taxon>Ascaridomorpha</taxon>
        <taxon>Ascaridoidea</taxon>
        <taxon>Toxocaridae</taxon>
        <taxon>Toxocara</taxon>
    </lineage>
</organism>
<proteinExistence type="predicted"/>
<keyword evidence="1" id="KW-0472">Membrane</keyword>
<feature type="transmembrane region" description="Helical" evidence="1">
    <location>
        <begin position="6"/>
        <end position="26"/>
    </location>
</feature>
<keyword evidence="3" id="KW-1185">Reference proteome</keyword>
<reference evidence="4" key="1">
    <citation type="submission" date="2016-06" db="UniProtKB">
        <authorList>
            <consortium name="WormBaseParasite"/>
        </authorList>
    </citation>
    <scope>IDENTIFICATION</scope>
</reference>
<evidence type="ECO:0000256" key="1">
    <source>
        <dbReference type="SAM" id="Phobius"/>
    </source>
</evidence>
<dbReference type="AlphaFoldDB" id="A0A183UAK5"/>
<keyword evidence="1" id="KW-1133">Transmembrane helix</keyword>
<evidence type="ECO:0000313" key="3">
    <source>
        <dbReference type="Proteomes" id="UP000050794"/>
    </source>
</evidence>
<accession>A0A183UAK5</accession>
<evidence type="ECO:0000313" key="2">
    <source>
        <dbReference type="EMBL" id="VDM36686.1"/>
    </source>
</evidence>
<gene>
    <name evidence="2" type="ORF">TCNE_LOCUS5525</name>
</gene>
<dbReference type="WBParaSite" id="TCNE_0000552501-mRNA-1">
    <property type="protein sequence ID" value="TCNE_0000552501-mRNA-1"/>
    <property type="gene ID" value="TCNE_0000552501"/>
</dbReference>
<dbReference type="EMBL" id="UYWY01019364">
    <property type="protein sequence ID" value="VDM36686.1"/>
    <property type="molecule type" value="Genomic_DNA"/>
</dbReference>
<keyword evidence="1" id="KW-0812">Transmembrane</keyword>
<sequence length="105" mass="12235">MKESDLKGVIKLLYVLSVLAIGYRVLSNELKARLLERYNVFRVMDKTVFVMAHTVWQYRVVIAFFNNSLMHTEKYCMWSKHASHKTPFEPGTHSLLELVSVSQSQ</sequence>
<reference evidence="2 3" key="2">
    <citation type="submission" date="2018-11" db="EMBL/GenBank/DDBJ databases">
        <authorList>
            <consortium name="Pathogen Informatics"/>
        </authorList>
    </citation>
    <scope>NUCLEOTIDE SEQUENCE [LARGE SCALE GENOMIC DNA]</scope>
</reference>
<dbReference type="Proteomes" id="UP000050794">
    <property type="component" value="Unassembled WGS sequence"/>
</dbReference>
<protein>
    <submittedName>
        <fullName evidence="4">CASP-like protein</fullName>
    </submittedName>
</protein>